<organism evidence="3 4">
    <name type="scientific">Octopus vulgaris</name>
    <name type="common">Common octopus</name>
    <dbReference type="NCBI Taxonomy" id="6645"/>
    <lineage>
        <taxon>Eukaryota</taxon>
        <taxon>Metazoa</taxon>
        <taxon>Spiralia</taxon>
        <taxon>Lophotrochozoa</taxon>
        <taxon>Mollusca</taxon>
        <taxon>Cephalopoda</taxon>
        <taxon>Coleoidea</taxon>
        <taxon>Octopodiformes</taxon>
        <taxon>Octopoda</taxon>
        <taxon>Incirrata</taxon>
        <taxon>Octopodidae</taxon>
        <taxon>Octopus</taxon>
    </lineage>
</organism>
<accession>A0AA36FLK9</accession>
<dbReference type="InterPro" id="IPR036846">
    <property type="entry name" value="GM2-AP_sf"/>
</dbReference>
<dbReference type="AlphaFoldDB" id="A0AA36FLK9"/>
<gene>
    <name evidence="3" type="ORF">OCTVUL_1B019448</name>
</gene>
<evidence type="ECO:0000256" key="2">
    <source>
        <dbReference type="SAM" id="MobiDB-lite"/>
    </source>
</evidence>
<dbReference type="EMBL" id="OX597834">
    <property type="protein sequence ID" value="CAI9738413.1"/>
    <property type="molecule type" value="Genomic_DNA"/>
</dbReference>
<dbReference type="SUPFAM" id="SSF63707">
    <property type="entry name" value="Ganglioside M2 (gm2) activator"/>
    <property type="match status" value="1"/>
</dbReference>
<keyword evidence="1" id="KW-0732">Signal</keyword>
<name>A0AA36FLK9_OCTVU</name>
<dbReference type="Gene3D" id="2.70.220.10">
    <property type="entry name" value="Ganglioside GM2 activator"/>
    <property type="match status" value="1"/>
</dbReference>
<proteinExistence type="predicted"/>
<protein>
    <submittedName>
        <fullName evidence="3">Uncharacterized protein</fullName>
    </submittedName>
</protein>
<feature type="region of interest" description="Disordered" evidence="2">
    <location>
        <begin position="56"/>
        <end position="85"/>
    </location>
</feature>
<sequence>MSPHQRIKESEGDLSGRRLKPVDESYEVRTSVWGINSSVGQSVNFVKRTQDVSSSGFDPNLGLKVPPSKENRVGEGEEKGVVSERDISDKITSTSTYHDSCTLFSRLKKENWGGKVADVVIQLESLLSQENINIKCPVPLQKMSIENVSLKLPTLSSTAALLVEADYKMKLTAIDRHTKKVNLCMSWEMSIKAH</sequence>
<feature type="region of interest" description="Disordered" evidence="2">
    <location>
        <begin position="1"/>
        <end position="21"/>
    </location>
</feature>
<evidence type="ECO:0000256" key="1">
    <source>
        <dbReference type="ARBA" id="ARBA00022729"/>
    </source>
</evidence>
<feature type="compositionally biased region" description="Basic and acidic residues" evidence="2">
    <location>
        <begin position="67"/>
        <end position="85"/>
    </location>
</feature>
<evidence type="ECO:0000313" key="3">
    <source>
        <dbReference type="EMBL" id="CAI9738413.1"/>
    </source>
</evidence>
<evidence type="ECO:0000313" key="4">
    <source>
        <dbReference type="Proteomes" id="UP001162480"/>
    </source>
</evidence>
<dbReference type="Proteomes" id="UP001162480">
    <property type="component" value="Chromosome 21"/>
</dbReference>
<reference evidence="3" key="1">
    <citation type="submission" date="2023-08" db="EMBL/GenBank/DDBJ databases">
        <authorList>
            <person name="Alioto T."/>
            <person name="Alioto T."/>
            <person name="Gomez Garrido J."/>
        </authorList>
    </citation>
    <scope>NUCLEOTIDE SEQUENCE</scope>
</reference>
<keyword evidence="4" id="KW-1185">Reference proteome</keyword>